<organism evidence="1 2">
    <name type="scientific">Sanguibacter suaedae</name>
    <dbReference type="NCBI Taxonomy" id="2795737"/>
    <lineage>
        <taxon>Bacteria</taxon>
        <taxon>Bacillati</taxon>
        <taxon>Actinomycetota</taxon>
        <taxon>Actinomycetes</taxon>
        <taxon>Micrococcales</taxon>
        <taxon>Sanguibacteraceae</taxon>
        <taxon>Sanguibacter</taxon>
    </lineage>
</organism>
<proteinExistence type="predicted"/>
<evidence type="ECO:0000313" key="1">
    <source>
        <dbReference type="EMBL" id="MBI9113618.1"/>
    </source>
</evidence>
<dbReference type="Proteomes" id="UP000602087">
    <property type="component" value="Unassembled WGS sequence"/>
</dbReference>
<keyword evidence="2" id="KW-1185">Reference proteome</keyword>
<dbReference type="AlphaFoldDB" id="A0A934I943"/>
<reference evidence="1" key="1">
    <citation type="submission" date="2020-12" db="EMBL/GenBank/DDBJ databases">
        <title>Sanguibacter suaedae sp. nov., isolated from Suaeda aralocaspica.</title>
        <authorList>
            <person name="Ma Q."/>
        </authorList>
    </citation>
    <scope>NUCLEOTIDE SEQUENCE</scope>
    <source>
        <strain evidence="1">YZGR15</strain>
    </source>
</reference>
<protein>
    <submittedName>
        <fullName evidence="1">Uncharacterized protein</fullName>
    </submittedName>
</protein>
<accession>A0A934I943</accession>
<dbReference type="RefSeq" id="WP_198732178.1">
    <property type="nucleotide sequence ID" value="NZ_JAEINH010000001.1"/>
</dbReference>
<gene>
    <name evidence="1" type="ORF">JAV76_01165</name>
</gene>
<name>A0A934I943_9MICO</name>
<sequence>MTEDSWLAVLGVEEIDQDARHAWSNTTRQRINADVVGQGRPLRQTSLPRRATSGEAAGLSSVVIVPVEGWYADRVAPARLVLSEAAYTDDDAWAAALVAR</sequence>
<comment type="caution">
    <text evidence="1">The sequence shown here is derived from an EMBL/GenBank/DDBJ whole genome shotgun (WGS) entry which is preliminary data.</text>
</comment>
<dbReference type="EMBL" id="JAEINH010000001">
    <property type="protein sequence ID" value="MBI9113618.1"/>
    <property type="molecule type" value="Genomic_DNA"/>
</dbReference>
<evidence type="ECO:0000313" key="2">
    <source>
        <dbReference type="Proteomes" id="UP000602087"/>
    </source>
</evidence>